<protein>
    <submittedName>
        <fullName evidence="1">Uncharacterized protein</fullName>
    </submittedName>
</protein>
<proteinExistence type="predicted"/>
<accession>A0A426YQS4</accession>
<dbReference type="EMBL" id="AMZH03010787">
    <property type="protein sequence ID" value="RRT54077.1"/>
    <property type="molecule type" value="Genomic_DNA"/>
</dbReference>
<dbReference type="AlphaFoldDB" id="A0A426YQS4"/>
<name>A0A426YQS4_ENSVE</name>
<comment type="caution">
    <text evidence="1">The sequence shown here is derived from an EMBL/GenBank/DDBJ whole genome shotgun (WGS) entry which is preliminary data.</text>
</comment>
<evidence type="ECO:0000313" key="1">
    <source>
        <dbReference type="EMBL" id="RRT54077.1"/>
    </source>
</evidence>
<reference evidence="1 2" key="1">
    <citation type="journal article" date="2014" name="Agronomy (Basel)">
        <title>A Draft Genome Sequence for Ensete ventricosum, the Drought-Tolerant Tree Against Hunger.</title>
        <authorList>
            <person name="Harrison J."/>
            <person name="Moore K.A."/>
            <person name="Paszkiewicz K."/>
            <person name="Jones T."/>
            <person name="Grant M."/>
            <person name="Ambacheew D."/>
            <person name="Muzemil S."/>
            <person name="Studholme D.J."/>
        </authorList>
    </citation>
    <scope>NUCLEOTIDE SEQUENCE [LARGE SCALE GENOMIC DNA]</scope>
</reference>
<organism evidence="1 2">
    <name type="scientific">Ensete ventricosum</name>
    <name type="common">Abyssinian banana</name>
    <name type="synonym">Musa ensete</name>
    <dbReference type="NCBI Taxonomy" id="4639"/>
    <lineage>
        <taxon>Eukaryota</taxon>
        <taxon>Viridiplantae</taxon>
        <taxon>Streptophyta</taxon>
        <taxon>Embryophyta</taxon>
        <taxon>Tracheophyta</taxon>
        <taxon>Spermatophyta</taxon>
        <taxon>Magnoliopsida</taxon>
        <taxon>Liliopsida</taxon>
        <taxon>Zingiberales</taxon>
        <taxon>Musaceae</taxon>
        <taxon>Ensete</taxon>
    </lineage>
</organism>
<dbReference type="Proteomes" id="UP000287651">
    <property type="component" value="Unassembled WGS sequence"/>
</dbReference>
<gene>
    <name evidence="1" type="ORF">B296_00030018</name>
</gene>
<sequence length="77" mass="7753">MPGISGNCCQSCVSISHGFAASVSVALVHEAVLVVNVNVPALNAVRLLPADRAAAVQKFLASAAEHAAAARNFPAVT</sequence>
<evidence type="ECO:0000313" key="2">
    <source>
        <dbReference type="Proteomes" id="UP000287651"/>
    </source>
</evidence>